<accession>A0ABQ8SJG8</accession>
<dbReference type="EMBL" id="JAJSOF020000027">
    <property type="protein sequence ID" value="KAJ4433862.1"/>
    <property type="molecule type" value="Genomic_DNA"/>
</dbReference>
<dbReference type="PROSITE" id="PS50014">
    <property type="entry name" value="BROMODOMAIN_2"/>
    <property type="match status" value="1"/>
</dbReference>
<protein>
    <recommendedName>
        <fullName evidence="3">Bromo domain-containing protein</fullName>
    </recommendedName>
</protein>
<evidence type="ECO:0000256" key="2">
    <source>
        <dbReference type="PROSITE-ProRule" id="PRU00035"/>
    </source>
</evidence>
<dbReference type="SUPFAM" id="SSF47370">
    <property type="entry name" value="Bromodomain"/>
    <property type="match status" value="1"/>
</dbReference>
<comment type="caution">
    <text evidence="4">The sequence shown here is derived from an EMBL/GenBank/DDBJ whole genome shotgun (WGS) entry which is preliminary data.</text>
</comment>
<dbReference type="PANTHER" id="PTHR46379:SF1">
    <property type="entry name" value="ZINC FINGER MYND DOMAIN-CONTAINING PROTEIN 11"/>
    <property type="match status" value="1"/>
</dbReference>
<dbReference type="InterPro" id="IPR001487">
    <property type="entry name" value="Bromodomain"/>
</dbReference>
<dbReference type="PANTHER" id="PTHR46379">
    <property type="entry name" value="ZINC FINGER MYND DOMAIN-CONTAINING"/>
    <property type="match status" value="1"/>
</dbReference>
<proteinExistence type="predicted"/>
<keyword evidence="5" id="KW-1185">Reference proteome</keyword>
<name>A0ABQ8SJG8_PERAM</name>
<dbReference type="Pfam" id="PF00439">
    <property type="entry name" value="Bromodomain"/>
    <property type="match status" value="1"/>
</dbReference>
<dbReference type="InterPro" id="IPR036427">
    <property type="entry name" value="Bromodomain-like_sf"/>
</dbReference>
<evidence type="ECO:0000313" key="5">
    <source>
        <dbReference type="Proteomes" id="UP001148838"/>
    </source>
</evidence>
<reference evidence="4 5" key="1">
    <citation type="journal article" date="2022" name="Allergy">
        <title>Genome assembly and annotation of Periplaneta americana reveal a comprehensive cockroach allergen profile.</title>
        <authorList>
            <person name="Wang L."/>
            <person name="Xiong Q."/>
            <person name="Saelim N."/>
            <person name="Wang L."/>
            <person name="Nong W."/>
            <person name="Wan A.T."/>
            <person name="Shi M."/>
            <person name="Liu X."/>
            <person name="Cao Q."/>
            <person name="Hui J.H.L."/>
            <person name="Sookrung N."/>
            <person name="Leung T.F."/>
            <person name="Tungtrongchitr A."/>
            <person name="Tsui S.K.W."/>
        </authorList>
    </citation>
    <scope>NUCLEOTIDE SEQUENCE [LARGE SCALE GENOMIC DNA]</scope>
    <source>
        <strain evidence="4">PWHHKU_190912</strain>
    </source>
</reference>
<gene>
    <name evidence="4" type="ORF">ANN_16175</name>
</gene>
<evidence type="ECO:0000256" key="1">
    <source>
        <dbReference type="ARBA" id="ARBA00023117"/>
    </source>
</evidence>
<organism evidence="4 5">
    <name type="scientific">Periplaneta americana</name>
    <name type="common">American cockroach</name>
    <name type="synonym">Blatta americana</name>
    <dbReference type="NCBI Taxonomy" id="6978"/>
    <lineage>
        <taxon>Eukaryota</taxon>
        <taxon>Metazoa</taxon>
        <taxon>Ecdysozoa</taxon>
        <taxon>Arthropoda</taxon>
        <taxon>Hexapoda</taxon>
        <taxon>Insecta</taxon>
        <taxon>Pterygota</taxon>
        <taxon>Neoptera</taxon>
        <taxon>Polyneoptera</taxon>
        <taxon>Dictyoptera</taxon>
        <taxon>Blattodea</taxon>
        <taxon>Blattoidea</taxon>
        <taxon>Blattidae</taxon>
        <taxon>Blattinae</taxon>
        <taxon>Periplaneta</taxon>
    </lineage>
</organism>
<evidence type="ECO:0000313" key="4">
    <source>
        <dbReference type="EMBL" id="KAJ4433862.1"/>
    </source>
</evidence>
<dbReference type="InterPro" id="IPR047269">
    <property type="entry name" value="ZMY11"/>
</dbReference>
<dbReference type="Gene3D" id="1.20.920.10">
    <property type="entry name" value="Bromodomain-like"/>
    <property type="match status" value="1"/>
</dbReference>
<evidence type="ECO:0000259" key="3">
    <source>
        <dbReference type="PROSITE" id="PS50014"/>
    </source>
</evidence>
<sequence length="116" mass="13220">MENNLPATITDRQVPSKNSFISDRSAVLNQLAQQRRVSSGSIPSDQPGFFNWVTDESDLWRVDYLIYRPMDLRTMEEKASNNKYRSLQEFRADAETIVHNVVIYHGGGVSHYGANV</sequence>
<dbReference type="Proteomes" id="UP001148838">
    <property type="component" value="Unassembled WGS sequence"/>
</dbReference>
<feature type="domain" description="Bromo" evidence="3">
    <location>
        <begin position="49"/>
        <end position="112"/>
    </location>
</feature>
<keyword evidence="1 2" id="KW-0103">Bromodomain</keyword>